<reference evidence="2 3" key="1">
    <citation type="submission" date="2020-02" db="EMBL/GenBank/DDBJ databases">
        <authorList>
            <person name="Ferguson B K."/>
        </authorList>
    </citation>
    <scope>NUCLEOTIDE SEQUENCE [LARGE SCALE GENOMIC DNA]</scope>
</reference>
<name>A0A6H5J4I8_9HYME</name>
<proteinExistence type="predicted"/>
<accession>A0A6H5J4I8</accession>
<keyword evidence="3" id="KW-1185">Reference proteome</keyword>
<evidence type="ECO:0000313" key="3">
    <source>
        <dbReference type="Proteomes" id="UP000479190"/>
    </source>
</evidence>
<sequence length="89" mass="10234">MAPETGRQSHRSRERRRAGEYGSPRAVQLARSTPISVASLPWRTPRCRRRRAAQRAQRRSTSTGDDDGSKDVRRYAAITRGRRRCHKFG</sequence>
<dbReference type="Proteomes" id="UP000479190">
    <property type="component" value="Unassembled WGS sequence"/>
</dbReference>
<evidence type="ECO:0000313" key="2">
    <source>
        <dbReference type="EMBL" id="CAB0043360.1"/>
    </source>
</evidence>
<dbReference type="AlphaFoldDB" id="A0A6H5J4I8"/>
<gene>
    <name evidence="2" type="ORF">TBRA_LOCUS14948</name>
</gene>
<dbReference type="EMBL" id="CADCXV010001314">
    <property type="protein sequence ID" value="CAB0043360.1"/>
    <property type="molecule type" value="Genomic_DNA"/>
</dbReference>
<evidence type="ECO:0000256" key="1">
    <source>
        <dbReference type="SAM" id="MobiDB-lite"/>
    </source>
</evidence>
<feature type="compositionally biased region" description="Basic residues" evidence="1">
    <location>
        <begin position="80"/>
        <end position="89"/>
    </location>
</feature>
<protein>
    <submittedName>
        <fullName evidence="2">Uncharacterized protein</fullName>
    </submittedName>
</protein>
<feature type="region of interest" description="Disordered" evidence="1">
    <location>
        <begin position="1"/>
        <end position="89"/>
    </location>
</feature>
<organism evidence="2 3">
    <name type="scientific">Trichogramma brassicae</name>
    <dbReference type="NCBI Taxonomy" id="86971"/>
    <lineage>
        <taxon>Eukaryota</taxon>
        <taxon>Metazoa</taxon>
        <taxon>Ecdysozoa</taxon>
        <taxon>Arthropoda</taxon>
        <taxon>Hexapoda</taxon>
        <taxon>Insecta</taxon>
        <taxon>Pterygota</taxon>
        <taxon>Neoptera</taxon>
        <taxon>Endopterygota</taxon>
        <taxon>Hymenoptera</taxon>
        <taxon>Apocrita</taxon>
        <taxon>Proctotrupomorpha</taxon>
        <taxon>Chalcidoidea</taxon>
        <taxon>Trichogrammatidae</taxon>
        <taxon>Trichogramma</taxon>
    </lineage>
</organism>
<feature type="compositionally biased region" description="Basic residues" evidence="1">
    <location>
        <begin position="45"/>
        <end position="58"/>
    </location>
</feature>